<dbReference type="RefSeq" id="XP_066716064.1">
    <property type="nucleotide sequence ID" value="XM_066856795.1"/>
</dbReference>
<gene>
    <name evidence="1" type="ORF">PG994_005386</name>
</gene>
<dbReference type="GeneID" id="92089858"/>
<dbReference type="GO" id="GO:0051213">
    <property type="term" value="F:dioxygenase activity"/>
    <property type="evidence" value="ECO:0007669"/>
    <property type="project" value="UniProtKB-KW"/>
</dbReference>
<keyword evidence="1" id="KW-0560">Oxidoreductase</keyword>
<comment type="caution">
    <text evidence="1">The sequence shown here is derived from an EMBL/GenBank/DDBJ whole genome shotgun (WGS) entry which is preliminary data.</text>
</comment>
<dbReference type="Gene3D" id="2.60.120.620">
    <property type="entry name" value="q2cbj1_9rhob like domain"/>
    <property type="match status" value="1"/>
</dbReference>
<evidence type="ECO:0000313" key="2">
    <source>
        <dbReference type="Proteomes" id="UP001480595"/>
    </source>
</evidence>
<protein>
    <submittedName>
        <fullName evidence="1">Phytanoyl-CoA dioxygenase</fullName>
    </submittedName>
</protein>
<sequence length="105" mass="11795">MAPSLVIIDASEPLDKINEIIVRDGGVIVSNFFSPELLKETMNGIEPFFVGRKLYDSNATHGELGEEFFPKGSQRVYALLSKMPETLTKVLRLPIWQGINARFLK</sequence>
<keyword evidence="2" id="KW-1185">Reference proteome</keyword>
<keyword evidence="1" id="KW-0223">Dioxygenase</keyword>
<dbReference type="EMBL" id="JAQQWL010000006">
    <property type="protein sequence ID" value="KAK8068770.1"/>
    <property type="molecule type" value="Genomic_DNA"/>
</dbReference>
<dbReference type="Proteomes" id="UP001480595">
    <property type="component" value="Unassembled WGS sequence"/>
</dbReference>
<proteinExistence type="predicted"/>
<name>A0ABR1VC39_9PEZI</name>
<reference evidence="1 2" key="1">
    <citation type="submission" date="2023-01" db="EMBL/GenBank/DDBJ databases">
        <title>Analysis of 21 Apiospora genomes using comparative genomics revels a genus with tremendous synthesis potential of carbohydrate active enzymes and secondary metabolites.</title>
        <authorList>
            <person name="Sorensen T."/>
        </authorList>
    </citation>
    <scope>NUCLEOTIDE SEQUENCE [LARGE SCALE GENOMIC DNA]</scope>
    <source>
        <strain evidence="1 2">CBS 135458</strain>
    </source>
</reference>
<evidence type="ECO:0000313" key="1">
    <source>
        <dbReference type="EMBL" id="KAK8068770.1"/>
    </source>
</evidence>
<accession>A0ABR1VC39</accession>
<organism evidence="1 2">
    <name type="scientific">Apiospora phragmitis</name>
    <dbReference type="NCBI Taxonomy" id="2905665"/>
    <lineage>
        <taxon>Eukaryota</taxon>
        <taxon>Fungi</taxon>
        <taxon>Dikarya</taxon>
        <taxon>Ascomycota</taxon>
        <taxon>Pezizomycotina</taxon>
        <taxon>Sordariomycetes</taxon>
        <taxon>Xylariomycetidae</taxon>
        <taxon>Amphisphaeriales</taxon>
        <taxon>Apiosporaceae</taxon>
        <taxon>Apiospora</taxon>
    </lineage>
</organism>